<comment type="similarity">
    <text evidence="5">Belongs to the class VI-like SAM-binding methyltransferase superfamily. Isoprenylcysteine carboxyl methyltransferase family.</text>
</comment>
<organism evidence="7 8">
    <name type="scientific">Ephemerocybe angulata</name>
    <dbReference type="NCBI Taxonomy" id="980116"/>
    <lineage>
        <taxon>Eukaryota</taxon>
        <taxon>Fungi</taxon>
        <taxon>Dikarya</taxon>
        <taxon>Basidiomycota</taxon>
        <taxon>Agaricomycotina</taxon>
        <taxon>Agaricomycetes</taxon>
        <taxon>Agaricomycetidae</taxon>
        <taxon>Agaricales</taxon>
        <taxon>Agaricineae</taxon>
        <taxon>Psathyrellaceae</taxon>
        <taxon>Ephemerocybe</taxon>
    </lineage>
</organism>
<keyword evidence="6" id="KW-0732">Signal</keyword>
<keyword evidence="5" id="KW-0808">Transferase</keyword>
<dbReference type="Proteomes" id="UP000541558">
    <property type="component" value="Unassembled WGS sequence"/>
</dbReference>
<evidence type="ECO:0000313" key="7">
    <source>
        <dbReference type="EMBL" id="KAF5311376.1"/>
    </source>
</evidence>
<protein>
    <recommendedName>
        <fullName evidence="5">Protein-S-isoprenylcysteine O-methyltransferase</fullName>
        <ecNumber evidence="5">2.1.1.100</ecNumber>
    </recommendedName>
</protein>
<dbReference type="GO" id="GO:0004671">
    <property type="term" value="F:protein C-terminal S-isoprenylcysteine carboxyl O-methyltransferase activity"/>
    <property type="evidence" value="ECO:0007669"/>
    <property type="project" value="UniProtKB-EC"/>
</dbReference>
<keyword evidence="5" id="KW-0256">Endoplasmic reticulum</keyword>
<evidence type="ECO:0000256" key="5">
    <source>
        <dbReference type="RuleBase" id="RU362022"/>
    </source>
</evidence>
<dbReference type="EC" id="2.1.1.100" evidence="5"/>
<evidence type="ECO:0000256" key="1">
    <source>
        <dbReference type="ARBA" id="ARBA00004141"/>
    </source>
</evidence>
<comment type="subcellular location">
    <subcellularLocation>
        <location evidence="5">Endoplasmic reticulum membrane</location>
        <topology evidence="5">Multi-pass membrane protein</topology>
    </subcellularLocation>
    <subcellularLocation>
        <location evidence="1">Membrane</location>
        <topology evidence="1">Multi-pass membrane protein</topology>
    </subcellularLocation>
</comment>
<sequence length="260" mass="28334">MSPTIRIALVIAQALLNGLACTPPNPTPQNRRYHTEEMYILQIAPLIFKCHQILVYLTAFLETLHYTLSLFPSTQLPIPTLCPSSTPLSLTPSFALGFLAVALGTYIRLDCFATLGPLFTFDLSTHPHHKLVTNRFYSYVRHPAYTGSLLLVFGLAFSHLTKGAFWVECGNLGGSVSSSVSGSVSVSSSGSGLSASGTGGGSGLLGGARAIAVWGVWWAWTLCVGVSRADAEDRQMRVMFKEEWERYARAVPWWFFPGVI</sequence>
<feature type="signal peptide" evidence="6">
    <location>
        <begin position="1"/>
        <end position="20"/>
    </location>
</feature>
<evidence type="ECO:0000256" key="4">
    <source>
        <dbReference type="ARBA" id="ARBA00023136"/>
    </source>
</evidence>
<keyword evidence="2" id="KW-0812">Transmembrane</keyword>
<dbReference type="AlphaFoldDB" id="A0A8H5AUY6"/>
<keyword evidence="4" id="KW-0472">Membrane</keyword>
<comment type="caution">
    <text evidence="7">The sequence shown here is derived from an EMBL/GenBank/DDBJ whole genome shotgun (WGS) entry which is preliminary data.</text>
</comment>
<keyword evidence="5" id="KW-0949">S-adenosyl-L-methionine</keyword>
<dbReference type="InterPro" id="IPR007269">
    <property type="entry name" value="ICMT_MeTrfase"/>
</dbReference>
<gene>
    <name evidence="7" type="ORF">D9611_012576</name>
</gene>
<keyword evidence="5" id="KW-0489">Methyltransferase</keyword>
<comment type="catalytic activity">
    <reaction evidence="5">
        <text>[protein]-C-terminal S-[(2E,6E)-farnesyl]-L-cysteine + S-adenosyl-L-methionine = [protein]-C-terminal S-[(2E,6E)-farnesyl]-L-cysteine methyl ester + S-adenosyl-L-homocysteine</text>
        <dbReference type="Rhea" id="RHEA:21672"/>
        <dbReference type="Rhea" id="RHEA-COMP:12125"/>
        <dbReference type="Rhea" id="RHEA-COMP:12126"/>
        <dbReference type="ChEBI" id="CHEBI:57856"/>
        <dbReference type="ChEBI" id="CHEBI:59789"/>
        <dbReference type="ChEBI" id="CHEBI:90510"/>
        <dbReference type="ChEBI" id="CHEBI:90511"/>
        <dbReference type="EC" id="2.1.1.100"/>
    </reaction>
</comment>
<dbReference type="OrthoDB" id="422086at2759"/>
<dbReference type="Gene3D" id="1.20.120.1630">
    <property type="match status" value="1"/>
</dbReference>
<accession>A0A8H5AUY6</accession>
<dbReference type="GO" id="GO:0032259">
    <property type="term" value="P:methylation"/>
    <property type="evidence" value="ECO:0007669"/>
    <property type="project" value="UniProtKB-KW"/>
</dbReference>
<name>A0A8H5AUY6_9AGAR</name>
<proteinExistence type="inferred from homology"/>
<dbReference type="EMBL" id="JAACJK010000227">
    <property type="protein sequence ID" value="KAF5311376.1"/>
    <property type="molecule type" value="Genomic_DNA"/>
</dbReference>
<evidence type="ECO:0000256" key="6">
    <source>
        <dbReference type="SAM" id="SignalP"/>
    </source>
</evidence>
<keyword evidence="3" id="KW-1133">Transmembrane helix</keyword>
<dbReference type="Pfam" id="PF04140">
    <property type="entry name" value="ICMT"/>
    <property type="match status" value="1"/>
</dbReference>
<feature type="chain" id="PRO_5034777096" description="Protein-S-isoprenylcysteine O-methyltransferase" evidence="6">
    <location>
        <begin position="21"/>
        <end position="260"/>
    </location>
</feature>
<evidence type="ECO:0000256" key="3">
    <source>
        <dbReference type="ARBA" id="ARBA00022989"/>
    </source>
</evidence>
<dbReference type="PANTHER" id="PTHR12714:SF9">
    <property type="entry name" value="PROTEIN-S-ISOPRENYLCYSTEINE O-METHYLTRANSFERASE"/>
    <property type="match status" value="1"/>
</dbReference>
<reference evidence="7 8" key="1">
    <citation type="journal article" date="2020" name="ISME J.">
        <title>Uncovering the hidden diversity of litter-decomposition mechanisms in mushroom-forming fungi.</title>
        <authorList>
            <person name="Floudas D."/>
            <person name="Bentzer J."/>
            <person name="Ahren D."/>
            <person name="Johansson T."/>
            <person name="Persson P."/>
            <person name="Tunlid A."/>
        </authorList>
    </citation>
    <scope>NUCLEOTIDE SEQUENCE [LARGE SCALE GENOMIC DNA]</scope>
    <source>
        <strain evidence="7 8">CBS 175.51</strain>
    </source>
</reference>
<dbReference type="GO" id="GO:0005789">
    <property type="term" value="C:endoplasmic reticulum membrane"/>
    <property type="evidence" value="ECO:0007669"/>
    <property type="project" value="UniProtKB-SubCell"/>
</dbReference>
<dbReference type="PANTHER" id="PTHR12714">
    <property type="entry name" value="PROTEIN-S ISOPRENYLCYSTEINE O-METHYLTRANSFERASE"/>
    <property type="match status" value="1"/>
</dbReference>
<evidence type="ECO:0000256" key="2">
    <source>
        <dbReference type="ARBA" id="ARBA00022692"/>
    </source>
</evidence>
<keyword evidence="8" id="KW-1185">Reference proteome</keyword>
<evidence type="ECO:0000313" key="8">
    <source>
        <dbReference type="Proteomes" id="UP000541558"/>
    </source>
</evidence>